<feature type="transmembrane region" description="Helical" evidence="2">
    <location>
        <begin position="105"/>
        <end position="122"/>
    </location>
</feature>
<dbReference type="PANTHER" id="PTHR28003:SF1">
    <property type="entry name" value="NUCLEOPORIN POM34"/>
    <property type="match status" value="1"/>
</dbReference>
<accession>A0A2K3QLI0</accession>
<dbReference type="GO" id="GO:0030474">
    <property type="term" value="P:spindle pole body duplication"/>
    <property type="evidence" value="ECO:0007669"/>
    <property type="project" value="TreeGrafter"/>
</dbReference>
<protein>
    <submittedName>
        <fullName evidence="3">Meiotically up-regulated protein</fullName>
    </submittedName>
</protein>
<dbReference type="GO" id="GO:0070762">
    <property type="term" value="C:nuclear pore transmembrane ring"/>
    <property type="evidence" value="ECO:0007669"/>
    <property type="project" value="TreeGrafter"/>
</dbReference>
<keyword evidence="4" id="KW-1185">Reference proteome</keyword>
<name>A0A2K3QLI0_9HYPO</name>
<evidence type="ECO:0000313" key="3">
    <source>
        <dbReference type="EMBL" id="PNY28391.1"/>
    </source>
</evidence>
<dbReference type="GO" id="GO:0006606">
    <property type="term" value="P:protein import into nucleus"/>
    <property type="evidence" value="ECO:0007669"/>
    <property type="project" value="TreeGrafter"/>
</dbReference>
<sequence length="320" mass="33989">MARAPPVAQSTLCSCIAICFPPQRQQIQRQRRATASSTATLACTRPTNPQRKAQASCNMSTPVKSTSANVLPATDSPGTWRHPRLDEITRRRNATTFSEKNIRQIAYNAAALLALWSVQLAVRLKVDPQLLSNSARSYLGWAWFIFQLLPFVQIGMACLPLVRAKDDLSDIPLTATQRKLLDLPPSSAPPTPDAKFSTPPRYSRASSIAGSVGSRGSYSSSPLSGRGSPAPHGPVGGSPLPYSPAGSPMLQKSLGGLANGRRSSFGSTSPFGATSSANLFSDSASPSSPSPPGGKRTSVGLNSKWLYEKGRRSSGSAWLH</sequence>
<dbReference type="OrthoDB" id="429932at2759"/>
<evidence type="ECO:0000313" key="4">
    <source>
        <dbReference type="Proteomes" id="UP000236621"/>
    </source>
</evidence>
<gene>
    <name evidence="3" type="ORF">TCAP_01683</name>
</gene>
<comment type="caution">
    <text evidence="3">The sequence shown here is derived from an EMBL/GenBank/DDBJ whole genome shotgun (WGS) entry which is preliminary data.</text>
</comment>
<feature type="region of interest" description="Disordered" evidence="1">
    <location>
        <begin position="180"/>
        <end position="320"/>
    </location>
</feature>
<dbReference type="PROSITE" id="PS51257">
    <property type="entry name" value="PROKAR_LIPOPROTEIN"/>
    <property type="match status" value="1"/>
</dbReference>
<dbReference type="PANTHER" id="PTHR28003">
    <property type="entry name" value="NUCLEOPORIN POM34"/>
    <property type="match status" value="1"/>
</dbReference>
<dbReference type="EMBL" id="NRSZ01000268">
    <property type="protein sequence ID" value="PNY28391.1"/>
    <property type="molecule type" value="Genomic_DNA"/>
</dbReference>
<dbReference type="GO" id="GO:0005640">
    <property type="term" value="C:nuclear outer membrane"/>
    <property type="evidence" value="ECO:0007669"/>
    <property type="project" value="TreeGrafter"/>
</dbReference>
<dbReference type="STRING" id="45235.A0A2K3QLI0"/>
<feature type="compositionally biased region" description="Polar residues" evidence="1">
    <location>
        <begin position="261"/>
        <end position="274"/>
    </location>
</feature>
<dbReference type="InterPro" id="IPR012578">
    <property type="entry name" value="Nucl_pore_cmplx"/>
</dbReference>
<keyword evidence="2" id="KW-0472">Membrane</keyword>
<proteinExistence type="predicted"/>
<dbReference type="Pfam" id="PF08058">
    <property type="entry name" value="NPCC"/>
    <property type="match status" value="1"/>
</dbReference>
<feature type="compositionally biased region" description="Low complexity" evidence="1">
    <location>
        <begin position="210"/>
        <end position="228"/>
    </location>
</feature>
<feature type="compositionally biased region" description="Low complexity" evidence="1">
    <location>
        <begin position="275"/>
        <end position="287"/>
    </location>
</feature>
<organism evidence="3 4">
    <name type="scientific">Tolypocladium capitatum</name>
    <dbReference type="NCBI Taxonomy" id="45235"/>
    <lineage>
        <taxon>Eukaryota</taxon>
        <taxon>Fungi</taxon>
        <taxon>Dikarya</taxon>
        <taxon>Ascomycota</taxon>
        <taxon>Pezizomycotina</taxon>
        <taxon>Sordariomycetes</taxon>
        <taxon>Hypocreomycetidae</taxon>
        <taxon>Hypocreales</taxon>
        <taxon>Ophiocordycipitaceae</taxon>
        <taxon>Tolypocladium</taxon>
    </lineage>
</organism>
<evidence type="ECO:0000256" key="2">
    <source>
        <dbReference type="SAM" id="Phobius"/>
    </source>
</evidence>
<keyword evidence="2" id="KW-0812">Transmembrane</keyword>
<dbReference type="Proteomes" id="UP000236621">
    <property type="component" value="Unassembled WGS sequence"/>
</dbReference>
<feature type="transmembrane region" description="Helical" evidence="2">
    <location>
        <begin position="142"/>
        <end position="162"/>
    </location>
</feature>
<evidence type="ECO:0000256" key="1">
    <source>
        <dbReference type="SAM" id="MobiDB-lite"/>
    </source>
</evidence>
<feature type="region of interest" description="Disordered" evidence="1">
    <location>
        <begin position="63"/>
        <end position="82"/>
    </location>
</feature>
<dbReference type="AlphaFoldDB" id="A0A2K3QLI0"/>
<reference evidence="3 4" key="1">
    <citation type="submission" date="2017-08" db="EMBL/GenBank/DDBJ databases">
        <title>Harnessing the power of phylogenomics to disentangle the directionality and signatures of interkingdom host jumping in the parasitic fungal genus Tolypocladium.</title>
        <authorList>
            <person name="Quandt C.A."/>
            <person name="Patterson W."/>
            <person name="Spatafora J.W."/>
        </authorList>
    </citation>
    <scope>NUCLEOTIDE SEQUENCE [LARGE SCALE GENOMIC DNA]</scope>
    <source>
        <strain evidence="3 4">CBS 113982</strain>
    </source>
</reference>
<keyword evidence="2" id="KW-1133">Transmembrane helix</keyword>